<dbReference type="AlphaFoldDB" id="A0A3A4QT44"/>
<dbReference type="EMBL" id="QZJZ01000087">
    <property type="protein sequence ID" value="RJP57014.1"/>
    <property type="molecule type" value="Genomic_DNA"/>
</dbReference>
<comment type="caution">
    <text evidence="1">The sequence shown here is derived from an EMBL/GenBank/DDBJ whole genome shotgun (WGS) entry which is preliminary data.</text>
</comment>
<organism evidence="1 2">
    <name type="scientific">Candidatus Auribacter fodinae</name>
    <dbReference type="NCBI Taxonomy" id="2093366"/>
    <lineage>
        <taxon>Bacteria</taxon>
        <taxon>Pseudomonadati</taxon>
        <taxon>Candidatus Auribacterota</taxon>
        <taxon>Candidatus Auribacteria</taxon>
        <taxon>Candidatus Auribacterales</taxon>
        <taxon>Candidatus Auribacteraceae</taxon>
        <taxon>Candidatus Auribacter</taxon>
    </lineage>
</organism>
<evidence type="ECO:0000313" key="1">
    <source>
        <dbReference type="EMBL" id="RJP57014.1"/>
    </source>
</evidence>
<proteinExistence type="predicted"/>
<dbReference type="Proteomes" id="UP000266426">
    <property type="component" value="Unassembled WGS sequence"/>
</dbReference>
<sequence>MDSETRSELRRMRIGVLRNLPEQIVSELELVIDAIFDRAYRKGWDHGYWKQDADLSYQTYSLKRRKK</sequence>
<protein>
    <submittedName>
        <fullName evidence="1">Uncharacterized protein</fullName>
    </submittedName>
</protein>
<name>A0A3A4QT44_9BACT</name>
<reference evidence="1 2" key="1">
    <citation type="journal article" date="2017" name="ISME J.">
        <title>Energy and carbon metabolisms in a deep terrestrial subsurface fluid microbial community.</title>
        <authorList>
            <person name="Momper L."/>
            <person name="Jungbluth S.P."/>
            <person name="Lee M.D."/>
            <person name="Amend J.P."/>
        </authorList>
    </citation>
    <scope>NUCLEOTIDE SEQUENCE [LARGE SCALE GENOMIC DNA]</scope>
    <source>
        <strain evidence="1">SURF_26</strain>
    </source>
</reference>
<evidence type="ECO:0000313" key="2">
    <source>
        <dbReference type="Proteomes" id="UP000266426"/>
    </source>
</evidence>
<accession>A0A3A4QT44</accession>
<gene>
    <name evidence="1" type="ORF">C4541_11090</name>
</gene>